<dbReference type="EMBL" id="MFZO01000007">
    <property type="protein sequence ID" value="OGK25496.1"/>
    <property type="molecule type" value="Genomic_DNA"/>
</dbReference>
<dbReference type="AlphaFoldDB" id="A0A1F7H3N9"/>
<dbReference type="InterPro" id="IPR011004">
    <property type="entry name" value="Trimer_LpxA-like_sf"/>
</dbReference>
<reference evidence="4 5" key="1">
    <citation type="journal article" date="2016" name="Nat. Commun.">
        <title>Thousands of microbial genomes shed light on interconnected biogeochemical processes in an aquifer system.</title>
        <authorList>
            <person name="Anantharaman K."/>
            <person name="Brown C.T."/>
            <person name="Hug L.A."/>
            <person name="Sharon I."/>
            <person name="Castelle C.J."/>
            <person name="Probst A.J."/>
            <person name="Thomas B.C."/>
            <person name="Singh A."/>
            <person name="Wilkins M.J."/>
            <person name="Karaoz U."/>
            <person name="Brodie E.L."/>
            <person name="Williams K.H."/>
            <person name="Hubbard S.S."/>
            <person name="Banfield J.F."/>
        </authorList>
    </citation>
    <scope>NUCLEOTIDE SEQUENCE [LARGE SCALE GENOMIC DNA]</scope>
</reference>
<evidence type="ECO:0000313" key="5">
    <source>
        <dbReference type="Proteomes" id="UP000177913"/>
    </source>
</evidence>
<organism evidence="4 5">
    <name type="scientific">Candidatus Roizmanbacteria bacterium RIFCSPHIGHO2_02_FULL_38_11</name>
    <dbReference type="NCBI Taxonomy" id="1802039"/>
    <lineage>
        <taxon>Bacteria</taxon>
        <taxon>Candidatus Roizmaniibacteriota</taxon>
    </lineage>
</organism>
<evidence type="ECO:0000256" key="1">
    <source>
        <dbReference type="PIRSR" id="PIRSR620019-1"/>
    </source>
</evidence>
<sequence length="219" mass="23481">MKAYIFGAGAQGRIVHDILVDSGISADILFIDEDPKLFNKSINGSKVVGDLRYLLRQDPTQAQIHIALGNPILRLRIAEKIKRHGIPLLNVIHPSAVIMETVVLGTGNMIGANVVINSNTKIGNTTIINTAAVVEHDCIIKDGASISPSVLISGRVKVEVGAFICSSAVILPRRTIGEYAVVAAGSVVTKNVEEKTLVMGSPAKVVEKLGKNFDWRRVL</sequence>
<gene>
    <name evidence="4" type="ORF">A3C25_00100</name>
</gene>
<feature type="domain" description="PglD N-terminal" evidence="3">
    <location>
        <begin position="3"/>
        <end position="81"/>
    </location>
</feature>
<evidence type="ECO:0000259" key="3">
    <source>
        <dbReference type="Pfam" id="PF17836"/>
    </source>
</evidence>
<dbReference type="InterPro" id="IPR041561">
    <property type="entry name" value="PglD_N"/>
</dbReference>
<dbReference type="InterPro" id="IPR020019">
    <property type="entry name" value="AcTrfase_PglD-like"/>
</dbReference>
<comment type="caution">
    <text evidence="4">The sequence shown here is derived from an EMBL/GenBank/DDBJ whole genome shotgun (WGS) entry which is preliminary data.</text>
</comment>
<dbReference type="Pfam" id="PF17836">
    <property type="entry name" value="PglD_N"/>
    <property type="match status" value="1"/>
</dbReference>
<proteinExistence type="predicted"/>
<dbReference type="Proteomes" id="UP000177913">
    <property type="component" value="Unassembled WGS sequence"/>
</dbReference>
<dbReference type="Gene3D" id="2.160.10.10">
    <property type="entry name" value="Hexapeptide repeat proteins"/>
    <property type="match status" value="1"/>
</dbReference>
<feature type="active site" description="Proton acceptor" evidence="1">
    <location>
        <position position="136"/>
    </location>
</feature>
<name>A0A1F7H3N9_9BACT</name>
<feature type="site" description="Increases basicity of active site His" evidence="1">
    <location>
        <position position="137"/>
    </location>
</feature>
<evidence type="ECO:0000313" key="4">
    <source>
        <dbReference type="EMBL" id="OGK25496.1"/>
    </source>
</evidence>
<dbReference type="NCBIfam" id="TIGR03570">
    <property type="entry name" value="NeuD_NnaD"/>
    <property type="match status" value="1"/>
</dbReference>
<accession>A0A1F7H3N9</accession>
<dbReference type="PANTHER" id="PTHR43300:SF7">
    <property type="entry name" value="UDP-N-ACETYLBACILLOSAMINE N-ACETYLTRANSFERASE"/>
    <property type="match status" value="1"/>
</dbReference>
<feature type="binding site" evidence="2">
    <location>
        <position position="69"/>
    </location>
    <ligand>
        <name>substrate</name>
    </ligand>
</feature>
<dbReference type="PANTHER" id="PTHR43300">
    <property type="entry name" value="ACETYLTRANSFERASE"/>
    <property type="match status" value="1"/>
</dbReference>
<dbReference type="SUPFAM" id="SSF51161">
    <property type="entry name" value="Trimeric LpxA-like enzymes"/>
    <property type="match status" value="1"/>
</dbReference>
<evidence type="ECO:0000256" key="2">
    <source>
        <dbReference type="PIRSR" id="PIRSR620019-2"/>
    </source>
</evidence>
<dbReference type="InterPro" id="IPR050179">
    <property type="entry name" value="Trans_hexapeptide_repeat"/>
</dbReference>
<dbReference type="Gene3D" id="3.40.50.20">
    <property type="match status" value="1"/>
</dbReference>
<dbReference type="CDD" id="cd03360">
    <property type="entry name" value="LbH_AT_putative"/>
    <property type="match status" value="1"/>
</dbReference>
<protein>
    <recommendedName>
        <fullName evidence="3">PglD N-terminal domain-containing protein</fullName>
    </recommendedName>
</protein>